<organism evidence="1 2">
    <name type="scientific">Bradyrhizobium retamae</name>
    <dbReference type="NCBI Taxonomy" id="1300035"/>
    <lineage>
        <taxon>Bacteria</taxon>
        <taxon>Pseudomonadati</taxon>
        <taxon>Pseudomonadota</taxon>
        <taxon>Alphaproteobacteria</taxon>
        <taxon>Hyphomicrobiales</taxon>
        <taxon>Nitrobacteraceae</taxon>
        <taxon>Bradyrhizobium</taxon>
    </lineage>
</organism>
<dbReference type="Proteomes" id="UP000052023">
    <property type="component" value="Unassembled WGS sequence"/>
</dbReference>
<dbReference type="OrthoDB" id="9916682at2"/>
<accession>A0A0R3MPI2</accession>
<dbReference type="EMBL" id="LLYA01000167">
    <property type="protein sequence ID" value="KRR22152.1"/>
    <property type="molecule type" value="Genomic_DNA"/>
</dbReference>
<protein>
    <submittedName>
        <fullName evidence="1">Uncharacterized protein</fullName>
    </submittedName>
</protein>
<name>A0A0R3MPI2_9BRAD</name>
<keyword evidence="2" id="KW-1185">Reference proteome</keyword>
<sequence>MNMTVREAHQRMSVNRMTLRNTGHGDYRVNFLEARDDKAAYYTDCLEDAVLTGAAMRRRRDAKLRDAI</sequence>
<evidence type="ECO:0000313" key="2">
    <source>
        <dbReference type="Proteomes" id="UP000052023"/>
    </source>
</evidence>
<comment type="caution">
    <text evidence="1">The sequence shown here is derived from an EMBL/GenBank/DDBJ whole genome shotgun (WGS) entry which is preliminary data.</text>
</comment>
<dbReference type="AlphaFoldDB" id="A0A0R3MPI2"/>
<gene>
    <name evidence="1" type="ORF">CQ13_29935</name>
</gene>
<reference evidence="1 2" key="1">
    <citation type="submission" date="2014-03" db="EMBL/GenBank/DDBJ databases">
        <title>Bradyrhizobium valentinum sp. nov., isolated from effective nodules of Lupinus mariae-josephae, a lupine endemic of basic-lime soils in Eastern Spain.</title>
        <authorList>
            <person name="Duran D."/>
            <person name="Rey L."/>
            <person name="Navarro A."/>
            <person name="Busquets A."/>
            <person name="Imperial J."/>
            <person name="Ruiz-Argueso T."/>
        </authorList>
    </citation>
    <scope>NUCLEOTIDE SEQUENCE [LARGE SCALE GENOMIC DNA]</scope>
    <source>
        <strain evidence="1 2">Ro19</strain>
    </source>
</reference>
<evidence type="ECO:0000313" key="1">
    <source>
        <dbReference type="EMBL" id="KRR22152.1"/>
    </source>
</evidence>
<proteinExistence type="predicted"/>